<feature type="compositionally biased region" description="Polar residues" evidence="1">
    <location>
        <begin position="442"/>
        <end position="457"/>
    </location>
</feature>
<sequence>MSAANAPTVETLFSLELLVDYVQLEPRPWTDPGPGPLLAVAFRLLDFPTLLVHQTEPERAECMRRSWDCNKNNGGPEQPPGGSDIPFGKGKSCLFKISLDSLHSHLSNTPLYAMLLDVFPRVPKLLGSCLISLAGGVEKVRRDVEEHSTAVPSVHGSKGLHALSNLMGEKIGHISVGYRLLSLGGSLLPHIPENQVLKVGVEHMEKFPLKPVESLVLPNDTPVLQVEEDGEEAGHHVTRKTPSHSAKRPDLVLGDRVLVQHAQIGESEVPVVISKSKEKKRKPNKLAKGAYVEHQMRLWRIETEQSMDMGLDNVFCPPPMYYSQSTGGPGEKLMEVHIVESETESAPLEELGPDKAGSFAMHQNLNYSNRSETTSKLKPHTQRSLLQLDPGNIRQLPLLNALLIELSLLHDQVPQTVPLAIHPQLAWLYSGLENDSPKFHKSTSSIASDCPRSTSSNVKKHNEKLKHPTSLKHFDKENTTKQTTTKKDSEHPKKLMYGLTHTLRLRLQQTNPNMLILHEQRELLRKRQLKERKTTGPCYKGKGERGSLPLLKNDQHLPGTFSFQSGRFEENIETLIQNSVDFPHYSKVLRNEKIRYTNNFGAKSEPKSATSKEQMCVQTLGPLNHSVEFSDLQKSKKETNDWVFFGKDVTISLPKISNHDYEHSVSETYNEVVDMLQSSGKNPGFTIDATIGESSDAQISLNGYNGSPDPKYSEDFTSPEATGLSDDFTSSEPTSRYTDKVGSGIEAASTRLLRTCIYSNDESESSLSKDFRDGQGAAQSEREDNSVMVPTPSERSPIRSLRGTYIVKSHHQKVAASNLSDDTTSSTEGNQVKNILNPTNKEENKKHLESNCLQGSRLDISPVSTEVPRPSSSTTGCKSLEGSQSLGTSQVSSYVPSSVSDLACSGLAINTADIPKEDVSELDAMGIVNECRHISELIVNRLPGYTL</sequence>
<comment type="caution">
    <text evidence="3">The sequence shown here is derived from an EMBL/GenBank/DDBJ whole genome shotgun (WGS) entry which is preliminary data.</text>
</comment>
<dbReference type="GO" id="GO:0051256">
    <property type="term" value="P:mitotic spindle midzone assembly"/>
    <property type="evidence" value="ECO:0007669"/>
    <property type="project" value="TreeGrafter"/>
</dbReference>
<evidence type="ECO:0000313" key="4">
    <source>
        <dbReference type="Proteomes" id="UP000288216"/>
    </source>
</evidence>
<protein>
    <recommendedName>
        <fullName evidence="2">Microtubule-associated protein 10 C-terminal domain-containing protein</fullName>
    </recommendedName>
</protein>
<feature type="region of interest" description="Disordered" evidence="1">
    <location>
        <begin position="812"/>
        <end position="884"/>
    </location>
</feature>
<dbReference type="GO" id="GO:0030496">
    <property type="term" value="C:midbody"/>
    <property type="evidence" value="ECO:0007669"/>
    <property type="project" value="TreeGrafter"/>
</dbReference>
<reference evidence="3 4" key="1">
    <citation type="journal article" date="2018" name="Nat. Ecol. Evol.">
        <title>Shark genomes provide insights into elasmobranch evolution and the origin of vertebrates.</title>
        <authorList>
            <person name="Hara Y"/>
            <person name="Yamaguchi K"/>
            <person name="Onimaru K"/>
            <person name="Kadota M"/>
            <person name="Koyanagi M"/>
            <person name="Keeley SD"/>
            <person name="Tatsumi K"/>
            <person name="Tanaka K"/>
            <person name="Motone F"/>
            <person name="Kageyama Y"/>
            <person name="Nozu R"/>
            <person name="Adachi N"/>
            <person name="Nishimura O"/>
            <person name="Nakagawa R"/>
            <person name="Tanegashima C"/>
            <person name="Kiyatake I"/>
            <person name="Matsumoto R"/>
            <person name="Murakumo K"/>
            <person name="Nishida K"/>
            <person name="Terakita A"/>
            <person name="Kuratani S"/>
            <person name="Sato K"/>
            <person name="Hyodo S Kuraku.S."/>
        </authorList>
    </citation>
    <scope>NUCLEOTIDE SEQUENCE [LARGE SCALE GENOMIC DNA]</scope>
</reference>
<feature type="compositionally biased region" description="Basic and acidic residues" evidence="1">
    <location>
        <begin position="472"/>
        <end position="490"/>
    </location>
</feature>
<dbReference type="Pfam" id="PF14925">
    <property type="entry name" value="HPHLAWLY"/>
    <property type="match status" value="1"/>
</dbReference>
<evidence type="ECO:0000259" key="2">
    <source>
        <dbReference type="Pfam" id="PF14925"/>
    </source>
</evidence>
<feature type="region of interest" description="Disordered" evidence="1">
    <location>
        <begin position="763"/>
        <end position="800"/>
    </location>
</feature>
<evidence type="ECO:0000313" key="3">
    <source>
        <dbReference type="EMBL" id="GCB67216.1"/>
    </source>
</evidence>
<feature type="compositionally biased region" description="Polar residues" evidence="1">
    <location>
        <begin position="727"/>
        <end position="736"/>
    </location>
</feature>
<proteinExistence type="predicted"/>
<feature type="compositionally biased region" description="Polar residues" evidence="1">
    <location>
        <begin position="815"/>
        <end position="839"/>
    </location>
</feature>
<accession>A0A401P281</accession>
<name>A0A401P281_SCYTO</name>
<dbReference type="Pfam" id="PF14924">
    <property type="entry name" value="MAP10_N"/>
    <property type="match status" value="1"/>
</dbReference>
<dbReference type="PANTHER" id="PTHR21831">
    <property type="entry name" value="MICROTUBULE-ASSOCIATED PROTEIN 10"/>
    <property type="match status" value="1"/>
</dbReference>
<gene>
    <name evidence="3" type="ORF">scyTo_0005090</name>
</gene>
<dbReference type="GO" id="GO:0031122">
    <property type="term" value="P:cytoplasmic microtubule organization"/>
    <property type="evidence" value="ECO:0007669"/>
    <property type="project" value="TreeGrafter"/>
</dbReference>
<feature type="domain" description="Microtubule-associated protein 10 C-terminal" evidence="2">
    <location>
        <begin position="312"/>
        <end position="946"/>
    </location>
</feature>
<dbReference type="InterPro" id="IPR026679">
    <property type="entry name" value="MAP10_C-term"/>
</dbReference>
<dbReference type="PANTHER" id="PTHR21831:SF2">
    <property type="entry name" value="MICROTUBULE-ASSOCIATED PROTEIN 10"/>
    <property type="match status" value="1"/>
</dbReference>
<dbReference type="GO" id="GO:0032467">
    <property type="term" value="P:positive regulation of cytokinesis"/>
    <property type="evidence" value="ECO:0007669"/>
    <property type="project" value="TreeGrafter"/>
</dbReference>
<dbReference type="GO" id="GO:0097431">
    <property type="term" value="C:mitotic spindle pole"/>
    <property type="evidence" value="ECO:0007669"/>
    <property type="project" value="TreeGrafter"/>
</dbReference>
<dbReference type="GO" id="GO:1990023">
    <property type="term" value="C:mitotic spindle midzone"/>
    <property type="evidence" value="ECO:0007669"/>
    <property type="project" value="TreeGrafter"/>
</dbReference>
<dbReference type="GO" id="GO:0005881">
    <property type="term" value="C:cytoplasmic microtubule"/>
    <property type="evidence" value="ECO:0007669"/>
    <property type="project" value="TreeGrafter"/>
</dbReference>
<dbReference type="InterPro" id="IPR039302">
    <property type="entry name" value="MAP10"/>
</dbReference>
<dbReference type="EMBL" id="BFAA01001557">
    <property type="protein sequence ID" value="GCB67216.1"/>
    <property type="molecule type" value="Genomic_DNA"/>
</dbReference>
<dbReference type="GO" id="GO:0008017">
    <property type="term" value="F:microtubule binding"/>
    <property type="evidence" value="ECO:0007669"/>
    <property type="project" value="InterPro"/>
</dbReference>
<feature type="compositionally biased region" description="Basic and acidic residues" evidence="1">
    <location>
        <begin position="840"/>
        <end position="849"/>
    </location>
</feature>
<dbReference type="OrthoDB" id="69809at2759"/>
<feature type="region of interest" description="Disordered" evidence="1">
    <location>
        <begin position="698"/>
        <end position="741"/>
    </location>
</feature>
<keyword evidence="4" id="KW-1185">Reference proteome</keyword>
<feature type="compositionally biased region" description="Polar residues" evidence="1">
    <location>
        <begin position="870"/>
        <end position="884"/>
    </location>
</feature>
<organism evidence="3 4">
    <name type="scientific">Scyliorhinus torazame</name>
    <name type="common">Cloudy catshark</name>
    <name type="synonym">Catulus torazame</name>
    <dbReference type="NCBI Taxonomy" id="75743"/>
    <lineage>
        <taxon>Eukaryota</taxon>
        <taxon>Metazoa</taxon>
        <taxon>Chordata</taxon>
        <taxon>Craniata</taxon>
        <taxon>Vertebrata</taxon>
        <taxon>Chondrichthyes</taxon>
        <taxon>Elasmobranchii</taxon>
        <taxon>Galeomorphii</taxon>
        <taxon>Galeoidea</taxon>
        <taxon>Carcharhiniformes</taxon>
        <taxon>Scyliorhinidae</taxon>
        <taxon>Scyliorhinus</taxon>
    </lineage>
</organism>
<feature type="region of interest" description="Disordered" evidence="1">
    <location>
        <begin position="440"/>
        <end position="490"/>
    </location>
</feature>
<feature type="compositionally biased region" description="Basic residues" evidence="1">
    <location>
        <begin position="458"/>
        <end position="470"/>
    </location>
</feature>
<evidence type="ECO:0000256" key="1">
    <source>
        <dbReference type="SAM" id="MobiDB-lite"/>
    </source>
</evidence>
<dbReference type="GO" id="GO:0005813">
    <property type="term" value="C:centrosome"/>
    <property type="evidence" value="ECO:0007669"/>
    <property type="project" value="TreeGrafter"/>
</dbReference>
<dbReference type="OMA" id="EDFCTTE"/>
<dbReference type="Proteomes" id="UP000288216">
    <property type="component" value="Unassembled WGS sequence"/>
</dbReference>
<dbReference type="AlphaFoldDB" id="A0A401P281"/>